<feature type="region of interest" description="Disordered" evidence="6">
    <location>
        <begin position="204"/>
        <end position="273"/>
    </location>
</feature>
<feature type="compositionally biased region" description="Pro residues" evidence="6">
    <location>
        <begin position="225"/>
        <end position="236"/>
    </location>
</feature>
<evidence type="ECO:0000256" key="4">
    <source>
        <dbReference type="ARBA" id="ARBA00056733"/>
    </source>
</evidence>
<dbReference type="PANTHER" id="PTHR15126">
    <property type="entry name" value="SH3-BINDING"/>
    <property type="match status" value="1"/>
</dbReference>
<dbReference type="InterPro" id="IPR000980">
    <property type="entry name" value="SH2"/>
</dbReference>
<dbReference type="Gene3D" id="3.30.505.10">
    <property type="entry name" value="SH2 domain"/>
    <property type="match status" value="1"/>
</dbReference>
<reference evidence="8" key="4">
    <citation type="submission" date="2025-08" db="UniProtKB">
        <authorList>
            <consortium name="Ensembl"/>
        </authorList>
    </citation>
    <scope>IDENTIFICATION</scope>
</reference>
<evidence type="ECO:0000259" key="7">
    <source>
        <dbReference type="PROSITE" id="PS50003"/>
    </source>
</evidence>
<reference evidence="8" key="5">
    <citation type="submission" date="2025-09" db="UniProtKB">
        <authorList>
            <consortium name="Ensembl"/>
        </authorList>
    </citation>
    <scope>IDENTIFICATION</scope>
</reference>
<feature type="compositionally biased region" description="Pro residues" evidence="6">
    <location>
        <begin position="248"/>
        <end position="266"/>
    </location>
</feature>
<evidence type="ECO:0000256" key="2">
    <source>
        <dbReference type="ARBA" id="ARBA00022999"/>
    </source>
</evidence>
<keyword evidence="1" id="KW-0597">Phosphoprotein</keyword>
<reference evidence="9" key="1">
    <citation type="journal article" date="2014" name="Science">
        <title>Nonhuman genetics. Genomic basis for the convergent evolution of electric organs.</title>
        <authorList>
            <person name="Gallant J.R."/>
            <person name="Traeger L.L."/>
            <person name="Volkening J.D."/>
            <person name="Moffett H."/>
            <person name="Chen P.H."/>
            <person name="Novina C.D."/>
            <person name="Phillips G.N.Jr."/>
            <person name="Anand R."/>
            <person name="Wells G.B."/>
            <person name="Pinch M."/>
            <person name="Guth R."/>
            <person name="Unguez G.A."/>
            <person name="Albert J.S."/>
            <person name="Zakon H.H."/>
            <person name="Samanta M.P."/>
            <person name="Sussman M.R."/>
        </authorList>
    </citation>
    <scope>NUCLEOTIDE SEQUENCE [LARGE SCALE GENOMIC DNA]</scope>
</reference>
<proteinExistence type="predicted"/>
<dbReference type="SMART" id="SM00252">
    <property type="entry name" value="SH2"/>
    <property type="match status" value="1"/>
</dbReference>
<sequence length="572" mass="63812">MALLVKKKKSFIHLQETHMKMCLTNQHIINMAAAQISWPIPMRAIGAQNLLTMPGGVTIAGYLHKKGGSQFSLMKWPLRYIIIHRGCVYYFKTSSSATPQGAFSLKGYNRVMRAAEETTSSNVFPFKIVHFSKRHRTWYFSSASEDERRKWMRLLRKEIDHYNNEKDLLVLSESDSDSESFYGQIESPLDITDAPDHPEAEYRLQDEDSDEEDYLLPDGPGHSKVPPPNYPPPPVPSHDRDHSVPNHPKGPPPPVPPLPNKTPPCPIRKKPSPLFPGPPIHLEIVAKGPPPPLPISVHTTQKSLFNRINGGLASPTPPAPSAACLKKLTVPPIATLPAYNRKLSPPVIIKSPSTLPICQDLENKVVLNNRDKFGLFNSHNHIPGTKSAEERKSNLPTSGGQKALLVPKPPLPGAKLKVSQPSLQRSSPDGQSFRSSVEENPLKLKVKSKTNDENSDDSDYENVELPDCVFVDTTETCAVEKLFKETARSPQDGLYCIRNSGTKTSKVLVVWDISLNKARNYRVFEENSNFYLDAEIPPFSSLAALVEYYCRHPLPNHGSLCLQHPYGYTSPR</sequence>
<dbReference type="STRING" id="8005.ENSEEEP00000039441"/>
<evidence type="ECO:0000313" key="9">
    <source>
        <dbReference type="Proteomes" id="UP000314983"/>
    </source>
</evidence>
<dbReference type="AlphaFoldDB" id="A0A4W4GT85"/>
<evidence type="ECO:0000313" key="8">
    <source>
        <dbReference type="Ensembl" id="ENSEEEP00000039441.2"/>
    </source>
</evidence>
<feature type="region of interest" description="Disordered" evidence="6">
    <location>
        <begin position="376"/>
        <end position="460"/>
    </location>
</feature>
<gene>
    <name evidence="8" type="primary">SH3BP2</name>
</gene>
<dbReference type="GeneTree" id="ENSGT00390000002216"/>
<evidence type="ECO:0000256" key="1">
    <source>
        <dbReference type="ARBA" id="ARBA00022553"/>
    </source>
</evidence>
<dbReference type="Pfam" id="PF00169">
    <property type="entry name" value="PH"/>
    <property type="match status" value="1"/>
</dbReference>
<dbReference type="FunFam" id="2.30.29.30:FF:000147">
    <property type="entry name" value="SH3 domain-binding protein 2 isoform X2"/>
    <property type="match status" value="1"/>
</dbReference>
<dbReference type="Gene3D" id="2.30.29.30">
    <property type="entry name" value="Pleckstrin-homology domain (PH domain)/Phosphotyrosine-binding domain (PTB)"/>
    <property type="match status" value="1"/>
</dbReference>
<evidence type="ECO:0000256" key="3">
    <source>
        <dbReference type="ARBA" id="ARBA00023036"/>
    </source>
</evidence>
<feature type="compositionally biased region" description="Polar residues" evidence="6">
    <location>
        <begin position="419"/>
        <end position="435"/>
    </location>
</feature>
<organism evidence="8 9">
    <name type="scientific">Electrophorus electricus</name>
    <name type="common">Electric eel</name>
    <name type="synonym">Gymnotus electricus</name>
    <dbReference type="NCBI Taxonomy" id="8005"/>
    <lineage>
        <taxon>Eukaryota</taxon>
        <taxon>Metazoa</taxon>
        <taxon>Chordata</taxon>
        <taxon>Craniata</taxon>
        <taxon>Vertebrata</taxon>
        <taxon>Euteleostomi</taxon>
        <taxon>Actinopterygii</taxon>
        <taxon>Neopterygii</taxon>
        <taxon>Teleostei</taxon>
        <taxon>Ostariophysi</taxon>
        <taxon>Gymnotiformes</taxon>
        <taxon>Gymnotoidei</taxon>
        <taxon>Gymnotidae</taxon>
        <taxon>Electrophorus</taxon>
    </lineage>
</organism>
<feature type="domain" description="PH" evidence="7">
    <location>
        <begin position="56"/>
        <end position="160"/>
    </location>
</feature>
<comment type="function">
    <text evidence="4">Binds differentially to the SH3 domains of certain proteins of signal transduction pathways. Binds to phosphatidylinositols; linking the hemopoietic tyrosine kinase fes to the cytoplasmic membrane in a phosphorylation dependent mechanism.</text>
</comment>
<protein>
    <recommendedName>
        <fullName evidence="5">SH3 domain-binding protein 2</fullName>
    </recommendedName>
</protein>
<dbReference type="PROSITE" id="PS50003">
    <property type="entry name" value="PH_DOMAIN"/>
    <property type="match status" value="1"/>
</dbReference>
<dbReference type="CDD" id="cd13308">
    <property type="entry name" value="PH_3BP2"/>
    <property type="match status" value="1"/>
</dbReference>
<dbReference type="OMA" id="QKPYGYT"/>
<evidence type="ECO:0000256" key="6">
    <source>
        <dbReference type="SAM" id="MobiDB-lite"/>
    </source>
</evidence>
<accession>A0A4W4GT85</accession>
<dbReference type="SUPFAM" id="SSF55550">
    <property type="entry name" value="SH2 domain"/>
    <property type="match status" value="1"/>
</dbReference>
<dbReference type="FunFam" id="3.30.505.10:FF:000043">
    <property type="entry name" value="SH3 domain binding protein 2"/>
    <property type="match status" value="1"/>
</dbReference>
<dbReference type="RefSeq" id="XP_026864841.2">
    <property type="nucleotide sequence ID" value="XM_027009040.2"/>
</dbReference>
<dbReference type="Ensembl" id="ENSEEET00000039893.2">
    <property type="protein sequence ID" value="ENSEEEP00000039441.2"/>
    <property type="gene ID" value="ENSEEEG00000018732.2"/>
</dbReference>
<keyword evidence="9" id="KW-1185">Reference proteome</keyword>
<name>A0A4W4GT85_ELEEL</name>
<dbReference type="PANTHER" id="PTHR15126:SF4">
    <property type="entry name" value="SH3 DOMAIN-BINDING PROTEIN 2"/>
    <property type="match status" value="1"/>
</dbReference>
<dbReference type="GeneID" id="113576754"/>
<keyword evidence="2" id="KW-0727">SH2 domain</keyword>
<dbReference type="InterPro" id="IPR011993">
    <property type="entry name" value="PH-like_dom_sf"/>
</dbReference>
<dbReference type="GO" id="GO:0007165">
    <property type="term" value="P:signal transduction"/>
    <property type="evidence" value="ECO:0007669"/>
    <property type="project" value="InterPro"/>
</dbReference>
<dbReference type="InterPro" id="IPR001849">
    <property type="entry name" value="PH_domain"/>
</dbReference>
<keyword evidence="3" id="KW-0729">SH3-binding</keyword>
<dbReference type="SUPFAM" id="SSF50729">
    <property type="entry name" value="PH domain-like"/>
    <property type="match status" value="1"/>
</dbReference>
<dbReference type="GO" id="GO:0017124">
    <property type="term" value="F:SH3 domain binding"/>
    <property type="evidence" value="ECO:0007669"/>
    <property type="project" value="UniProtKB-KW"/>
</dbReference>
<dbReference type="SMART" id="SM00233">
    <property type="entry name" value="PH"/>
    <property type="match status" value="1"/>
</dbReference>
<dbReference type="InterPro" id="IPR036860">
    <property type="entry name" value="SH2_dom_sf"/>
</dbReference>
<dbReference type="Proteomes" id="UP000314983">
    <property type="component" value="Chromosome 17"/>
</dbReference>
<reference evidence="9" key="2">
    <citation type="journal article" date="2017" name="Sci. Adv.">
        <title>A tail of two voltages: Proteomic comparison of the three electric organs of the electric eel.</title>
        <authorList>
            <person name="Traeger L.L."/>
            <person name="Sabat G."/>
            <person name="Barrett-Wilt G.A."/>
            <person name="Wells G.B."/>
            <person name="Sussman M.R."/>
        </authorList>
    </citation>
    <scope>NUCLEOTIDE SEQUENCE [LARGE SCALE GENOMIC DNA]</scope>
</reference>
<dbReference type="InterPro" id="IPR035848">
    <property type="entry name" value="SH3BP2"/>
</dbReference>
<reference evidence="8" key="3">
    <citation type="submission" date="2020-05" db="EMBL/GenBank/DDBJ databases">
        <title>Electrophorus electricus (electric eel) genome, fEleEle1, primary haplotype.</title>
        <authorList>
            <person name="Myers G."/>
            <person name="Meyer A."/>
            <person name="Fedrigo O."/>
            <person name="Formenti G."/>
            <person name="Rhie A."/>
            <person name="Tracey A."/>
            <person name="Sims Y."/>
            <person name="Jarvis E.D."/>
        </authorList>
    </citation>
    <scope>NUCLEOTIDE SEQUENCE [LARGE SCALE GENOMIC DNA]</scope>
</reference>
<evidence type="ECO:0000256" key="5">
    <source>
        <dbReference type="ARBA" id="ARBA00070257"/>
    </source>
</evidence>